<name>A0A4Z0V2Z7_9BACT</name>
<keyword evidence="5" id="KW-0653">Protein transport</keyword>
<dbReference type="Pfam" id="PF00902">
    <property type="entry name" value="TatC"/>
    <property type="match status" value="1"/>
</dbReference>
<evidence type="ECO:0000313" key="7">
    <source>
        <dbReference type="Proteomes" id="UP000297635"/>
    </source>
</evidence>
<dbReference type="Proteomes" id="UP000297635">
    <property type="component" value="Unassembled WGS sequence"/>
</dbReference>
<keyword evidence="4 5" id="KW-0472">Membrane</keyword>
<evidence type="ECO:0000256" key="1">
    <source>
        <dbReference type="ARBA" id="ARBA00004141"/>
    </source>
</evidence>
<protein>
    <recommendedName>
        <fullName evidence="5">Sec-independent protein translocase protein TatC</fullName>
    </recommendedName>
</protein>
<dbReference type="NCBIfam" id="TIGR00945">
    <property type="entry name" value="tatC"/>
    <property type="match status" value="1"/>
</dbReference>
<organism evidence="6 7">
    <name type="scientific">Duncaniella freteri</name>
    <dbReference type="NCBI Taxonomy" id="2530391"/>
    <lineage>
        <taxon>Bacteria</taxon>
        <taxon>Pseudomonadati</taxon>
        <taxon>Bacteroidota</taxon>
        <taxon>Bacteroidia</taxon>
        <taxon>Bacteroidales</taxon>
        <taxon>Muribaculaceae</taxon>
        <taxon>Duncaniella</taxon>
    </lineage>
</organism>
<dbReference type="EMBL" id="SJSA01000002">
    <property type="protein sequence ID" value="TGG36218.1"/>
    <property type="molecule type" value="Genomic_DNA"/>
</dbReference>
<evidence type="ECO:0000256" key="2">
    <source>
        <dbReference type="ARBA" id="ARBA00022692"/>
    </source>
</evidence>
<comment type="similarity">
    <text evidence="5">Belongs to the TatC family.</text>
</comment>
<comment type="subunit">
    <text evidence="5">Forms a complex with TatA.</text>
</comment>
<keyword evidence="5" id="KW-0813">Transport</keyword>
<dbReference type="GO" id="GO:0065002">
    <property type="term" value="P:intracellular protein transmembrane transport"/>
    <property type="evidence" value="ECO:0007669"/>
    <property type="project" value="TreeGrafter"/>
</dbReference>
<keyword evidence="3 5" id="KW-1133">Transmembrane helix</keyword>
<dbReference type="PANTHER" id="PTHR30371">
    <property type="entry name" value="SEC-INDEPENDENT PROTEIN TRANSLOCASE PROTEIN TATC"/>
    <property type="match status" value="1"/>
</dbReference>
<feature type="transmembrane region" description="Helical" evidence="5">
    <location>
        <begin position="92"/>
        <end position="111"/>
    </location>
</feature>
<dbReference type="PANTHER" id="PTHR30371:SF0">
    <property type="entry name" value="SEC-INDEPENDENT PROTEIN TRANSLOCASE PROTEIN TATC, CHLOROPLASTIC-RELATED"/>
    <property type="match status" value="1"/>
</dbReference>
<dbReference type="InterPro" id="IPR002033">
    <property type="entry name" value="TatC"/>
</dbReference>
<sequence>MSQEQQGFWDHAEALRRVLLQSIGVVVGLMCIYFAVMPELFDRVILAPCHANFPSYLLLDTTGGSADGGRQDIQIINIQLASQFLTHMTTSMWLAVVTAFPVTIYLLWRFVSPGLYEYEKRGAGAVFLGGNVMFYLGVATGYYLVFPLTLRFLAGYQLSPYIANQISLDSYIDTFMMLLLVTGILFELPVAAWLLGRIGVLNRGFFHTYRRHAIVALLVLAAVVTPTGDPFTLAVVFIPIYILWELSALTVPAGNPAITVNTAKT</sequence>
<comment type="subcellular location">
    <subcellularLocation>
        <location evidence="5">Cell membrane</location>
        <topology evidence="5">Multi-pass membrane protein</topology>
    </subcellularLocation>
    <subcellularLocation>
        <location evidence="1">Membrane</location>
        <topology evidence="1">Multi-pass membrane protein</topology>
    </subcellularLocation>
</comment>
<dbReference type="AlphaFoldDB" id="A0A4Z0V2Z7"/>
<dbReference type="PRINTS" id="PR01840">
    <property type="entry name" value="TATCFAMILY"/>
</dbReference>
<dbReference type="GO" id="GO:0033281">
    <property type="term" value="C:TAT protein transport complex"/>
    <property type="evidence" value="ECO:0007669"/>
    <property type="project" value="UniProtKB-UniRule"/>
</dbReference>
<feature type="transmembrane region" description="Helical" evidence="5">
    <location>
        <begin position="18"/>
        <end position="36"/>
    </location>
</feature>
<proteinExistence type="inferred from homology"/>
<keyword evidence="2 5" id="KW-0812">Transmembrane</keyword>
<keyword evidence="5" id="KW-0811">Translocation</keyword>
<evidence type="ECO:0000256" key="3">
    <source>
        <dbReference type="ARBA" id="ARBA00022989"/>
    </source>
</evidence>
<dbReference type="GO" id="GO:0043953">
    <property type="term" value="P:protein transport by the Tat complex"/>
    <property type="evidence" value="ECO:0007669"/>
    <property type="project" value="UniProtKB-UniRule"/>
</dbReference>
<feature type="transmembrane region" description="Helical" evidence="5">
    <location>
        <begin position="132"/>
        <end position="154"/>
    </location>
</feature>
<comment type="caution">
    <text evidence="6">The sequence shown here is derived from an EMBL/GenBank/DDBJ whole genome shotgun (WGS) entry which is preliminary data.</text>
</comment>
<evidence type="ECO:0000256" key="5">
    <source>
        <dbReference type="HAMAP-Rule" id="MF_00902"/>
    </source>
</evidence>
<evidence type="ECO:0000256" key="4">
    <source>
        <dbReference type="ARBA" id="ARBA00023136"/>
    </source>
</evidence>
<keyword evidence="7" id="KW-1185">Reference proteome</keyword>
<gene>
    <name evidence="5 6" type="primary">tatC</name>
    <name evidence="6" type="ORF">EZ315_10100</name>
</gene>
<keyword evidence="5" id="KW-1003">Cell membrane</keyword>
<dbReference type="GO" id="GO:0009977">
    <property type="term" value="F:proton motive force dependent protein transmembrane transporter activity"/>
    <property type="evidence" value="ECO:0007669"/>
    <property type="project" value="TreeGrafter"/>
</dbReference>
<feature type="transmembrane region" description="Helical" evidence="5">
    <location>
        <begin position="215"/>
        <end position="244"/>
    </location>
</feature>
<dbReference type="RefSeq" id="WP_135471962.1">
    <property type="nucleotide sequence ID" value="NZ_CASCNC010000007.1"/>
</dbReference>
<comment type="function">
    <text evidence="5">Part of the twin-arginine translocation (Tat) system that transports large folded proteins containing a characteristic twin-arginine motif in their signal peptide across membranes.</text>
</comment>
<dbReference type="GeneID" id="82150137"/>
<reference evidence="6 7" key="1">
    <citation type="submission" date="2019-02" db="EMBL/GenBank/DDBJ databases">
        <title>Isolation and identification of novel species under the genus Muribaculum.</title>
        <authorList>
            <person name="Miyake S."/>
            <person name="Ding Y."/>
            <person name="Low A."/>
            <person name="Soh M."/>
            <person name="Seedorf H."/>
        </authorList>
    </citation>
    <scope>NUCLEOTIDE SEQUENCE [LARGE SCALE GENOMIC DNA]</scope>
    <source>
        <strain evidence="6 7">TLL-A3</strain>
    </source>
</reference>
<comment type="caution">
    <text evidence="5">Lacks conserved residue(s) required for the propagation of feature annotation.</text>
</comment>
<evidence type="ECO:0000313" key="6">
    <source>
        <dbReference type="EMBL" id="TGG36218.1"/>
    </source>
</evidence>
<dbReference type="HAMAP" id="MF_00902">
    <property type="entry name" value="TatC"/>
    <property type="match status" value="1"/>
</dbReference>
<accession>A0A4Z0V2Z7</accession>
<feature type="transmembrane region" description="Helical" evidence="5">
    <location>
        <begin position="174"/>
        <end position="195"/>
    </location>
</feature>